<evidence type="ECO:0000256" key="1">
    <source>
        <dbReference type="SAM" id="Phobius"/>
    </source>
</evidence>
<feature type="transmembrane region" description="Helical" evidence="1">
    <location>
        <begin position="88"/>
        <end position="108"/>
    </location>
</feature>
<proteinExistence type="predicted"/>
<evidence type="ECO:0000313" key="2">
    <source>
        <dbReference type="EMBL" id="CAG5102749.1"/>
    </source>
</evidence>
<dbReference type="EMBL" id="OU015566">
    <property type="protein sequence ID" value="CAG5102749.1"/>
    <property type="molecule type" value="Genomic_DNA"/>
</dbReference>
<sequence length="193" mass="21816">MTKTKKIPKSYSGIDFGFIDRKGARLFFILQIFLISVSVIGIATSIWGLFDKNISSKEIYIKPLGELFLALFTGIFGLNALSRDSLPLMVCYCFLVFASIRDTISLTIEATKVFSSNREVTEDLSENEVIATCVRDSLFMSSLLCSFFLQFSSVVFVIKQWYKMHPTSGKGLEYFSTPQYLLLGANPKKLYKK</sequence>
<keyword evidence="1" id="KW-0472">Membrane</keyword>
<name>A0ABN7SPX9_OIKDI</name>
<keyword evidence="1" id="KW-0812">Transmembrane</keyword>
<reference evidence="2 3" key="1">
    <citation type="submission" date="2021-04" db="EMBL/GenBank/DDBJ databases">
        <authorList>
            <person name="Bliznina A."/>
        </authorList>
    </citation>
    <scope>NUCLEOTIDE SEQUENCE [LARGE SCALE GENOMIC DNA]</scope>
</reference>
<gene>
    <name evidence="2" type="ORF">OKIOD_LOCUS9213</name>
</gene>
<dbReference type="Proteomes" id="UP001158576">
    <property type="component" value="Chromosome 1"/>
</dbReference>
<feature type="transmembrane region" description="Helical" evidence="1">
    <location>
        <begin position="138"/>
        <end position="158"/>
    </location>
</feature>
<accession>A0ABN7SPX9</accession>
<feature type="transmembrane region" description="Helical" evidence="1">
    <location>
        <begin position="26"/>
        <end position="47"/>
    </location>
</feature>
<keyword evidence="1" id="KW-1133">Transmembrane helix</keyword>
<feature type="transmembrane region" description="Helical" evidence="1">
    <location>
        <begin position="59"/>
        <end position="81"/>
    </location>
</feature>
<organism evidence="2 3">
    <name type="scientific">Oikopleura dioica</name>
    <name type="common">Tunicate</name>
    <dbReference type="NCBI Taxonomy" id="34765"/>
    <lineage>
        <taxon>Eukaryota</taxon>
        <taxon>Metazoa</taxon>
        <taxon>Chordata</taxon>
        <taxon>Tunicata</taxon>
        <taxon>Appendicularia</taxon>
        <taxon>Copelata</taxon>
        <taxon>Oikopleuridae</taxon>
        <taxon>Oikopleura</taxon>
    </lineage>
</organism>
<protein>
    <submittedName>
        <fullName evidence="2">Oidioi.mRNA.OKI2018_I69.chr1.g448.t1.cds</fullName>
    </submittedName>
</protein>
<evidence type="ECO:0000313" key="3">
    <source>
        <dbReference type="Proteomes" id="UP001158576"/>
    </source>
</evidence>
<keyword evidence="3" id="KW-1185">Reference proteome</keyword>